<evidence type="ECO:0000313" key="2">
    <source>
        <dbReference type="EMBL" id="KAK4291000.1"/>
    </source>
</evidence>
<evidence type="ECO:0000256" key="1">
    <source>
        <dbReference type="SAM" id="MobiDB-lite"/>
    </source>
</evidence>
<feature type="region of interest" description="Disordered" evidence="1">
    <location>
        <begin position="47"/>
        <end position="113"/>
    </location>
</feature>
<evidence type="ECO:0000313" key="3">
    <source>
        <dbReference type="Proteomes" id="UP001292094"/>
    </source>
</evidence>
<gene>
    <name evidence="2" type="ORF">Pmani_036132</name>
</gene>
<sequence>VPRPVHNCTATHNTTSLGDVAIISCVEGWGGGLTQTYTITVTQVEATGRRASSSADVDSRGSSSSSSSALDPQQKQHQQQQHQHQQHQQHQQQQYQHQQESQEEFQGRVVSSEDVNSIRGHFEDSQTGGVGVGGGLVEGHRVPEFPVGVGVGGGFPEGPVVDGERGVPGFQIHHHNEENTHHKGAFHGIFGSIPASLLHHKWTQAWKGIQDGYSGHKSPR</sequence>
<dbReference type="EMBL" id="JAWZYT010005305">
    <property type="protein sequence ID" value="KAK4291000.1"/>
    <property type="molecule type" value="Genomic_DNA"/>
</dbReference>
<name>A0AAE1NJ07_9EUCA</name>
<feature type="non-terminal residue" evidence="2">
    <location>
        <position position="1"/>
    </location>
</feature>
<proteinExistence type="predicted"/>
<protein>
    <submittedName>
        <fullName evidence="2">Uncharacterized protein</fullName>
    </submittedName>
</protein>
<feature type="compositionally biased region" description="Low complexity" evidence="1">
    <location>
        <begin position="49"/>
        <end position="99"/>
    </location>
</feature>
<keyword evidence="3" id="KW-1185">Reference proteome</keyword>
<dbReference type="Proteomes" id="UP001292094">
    <property type="component" value="Unassembled WGS sequence"/>
</dbReference>
<accession>A0AAE1NJ07</accession>
<organism evidence="2 3">
    <name type="scientific">Petrolisthes manimaculis</name>
    <dbReference type="NCBI Taxonomy" id="1843537"/>
    <lineage>
        <taxon>Eukaryota</taxon>
        <taxon>Metazoa</taxon>
        <taxon>Ecdysozoa</taxon>
        <taxon>Arthropoda</taxon>
        <taxon>Crustacea</taxon>
        <taxon>Multicrustacea</taxon>
        <taxon>Malacostraca</taxon>
        <taxon>Eumalacostraca</taxon>
        <taxon>Eucarida</taxon>
        <taxon>Decapoda</taxon>
        <taxon>Pleocyemata</taxon>
        <taxon>Anomura</taxon>
        <taxon>Galatheoidea</taxon>
        <taxon>Porcellanidae</taxon>
        <taxon>Petrolisthes</taxon>
    </lineage>
</organism>
<reference evidence="2" key="1">
    <citation type="submission" date="2023-11" db="EMBL/GenBank/DDBJ databases">
        <title>Genome assemblies of two species of porcelain crab, Petrolisthes cinctipes and Petrolisthes manimaculis (Anomura: Porcellanidae).</title>
        <authorList>
            <person name="Angst P."/>
        </authorList>
    </citation>
    <scope>NUCLEOTIDE SEQUENCE</scope>
    <source>
        <strain evidence="2">PB745_02</strain>
        <tissue evidence="2">Gill</tissue>
    </source>
</reference>
<dbReference type="AlphaFoldDB" id="A0AAE1NJ07"/>
<comment type="caution">
    <text evidence="2">The sequence shown here is derived from an EMBL/GenBank/DDBJ whole genome shotgun (WGS) entry which is preliminary data.</text>
</comment>